<keyword evidence="1" id="KW-0812">Transmembrane</keyword>
<feature type="transmembrane region" description="Helical" evidence="1">
    <location>
        <begin position="41"/>
        <end position="60"/>
    </location>
</feature>
<organism evidence="2 3">
    <name type="scientific">Amorphus orientalis</name>
    <dbReference type="NCBI Taxonomy" id="649198"/>
    <lineage>
        <taxon>Bacteria</taxon>
        <taxon>Pseudomonadati</taxon>
        <taxon>Pseudomonadota</taxon>
        <taxon>Alphaproteobacteria</taxon>
        <taxon>Hyphomicrobiales</taxon>
        <taxon>Amorphaceae</taxon>
        <taxon>Amorphus</taxon>
    </lineage>
</organism>
<dbReference type="EMBL" id="JAUSUL010000002">
    <property type="protein sequence ID" value="MDQ0315971.1"/>
    <property type="molecule type" value="Genomic_DNA"/>
</dbReference>
<keyword evidence="1" id="KW-1133">Transmembrane helix</keyword>
<keyword evidence="3" id="KW-1185">Reference proteome</keyword>
<dbReference type="Proteomes" id="UP001229244">
    <property type="component" value="Unassembled WGS sequence"/>
</dbReference>
<evidence type="ECO:0000313" key="3">
    <source>
        <dbReference type="Proteomes" id="UP001229244"/>
    </source>
</evidence>
<proteinExistence type="predicted"/>
<dbReference type="AlphaFoldDB" id="A0AAE4AS83"/>
<comment type="caution">
    <text evidence="2">The sequence shown here is derived from an EMBL/GenBank/DDBJ whole genome shotgun (WGS) entry which is preliminary data.</text>
</comment>
<keyword evidence="1" id="KW-0472">Membrane</keyword>
<feature type="transmembrane region" description="Helical" evidence="1">
    <location>
        <begin position="12"/>
        <end position="29"/>
    </location>
</feature>
<name>A0AAE4AS83_9HYPH</name>
<evidence type="ECO:0000313" key="2">
    <source>
        <dbReference type="EMBL" id="MDQ0315971.1"/>
    </source>
</evidence>
<evidence type="ECO:0000256" key="1">
    <source>
        <dbReference type="SAM" id="Phobius"/>
    </source>
</evidence>
<reference evidence="2" key="1">
    <citation type="submission" date="2023-07" db="EMBL/GenBank/DDBJ databases">
        <title>Genomic Encyclopedia of Type Strains, Phase IV (KMG-IV): sequencing the most valuable type-strain genomes for metagenomic binning, comparative biology and taxonomic classification.</title>
        <authorList>
            <person name="Goeker M."/>
        </authorList>
    </citation>
    <scope>NUCLEOTIDE SEQUENCE</scope>
    <source>
        <strain evidence="2">DSM 21202</strain>
    </source>
</reference>
<dbReference type="RefSeq" id="WP_306885800.1">
    <property type="nucleotide sequence ID" value="NZ_JAUSUL010000002.1"/>
</dbReference>
<sequence>MHADGYADLRWALPIAMVVLLMPPVLLLFDRHVLIGGIPLLHVYLFVVWLAFILATRWLARRLTKSTEPAEEPRDRS</sequence>
<protein>
    <recommendedName>
        <fullName evidence="4">DUF3311 domain-containing protein</fullName>
    </recommendedName>
</protein>
<gene>
    <name evidence="2" type="ORF">J2S73_002428</name>
</gene>
<evidence type="ECO:0008006" key="4">
    <source>
        <dbReference type="Google" id="ProtNLM"/>
    </source>
</evidence>
<accession>A0AAE4AS83</accession>